<reference evidence="5" key="1">
    <citation type="submission" date="2023-01" db="EMBL/GenBank/DDBJ databases">
        <title>The chitinases involved in constricting ring structure development in the nematode-trapping fungus Drechslerella dactyloides.</title>
        <authorList>
            <person name="Wang R."/>
            <person name="Zhang L."/>
            <person name="Tang P."/>
            <person name="Li S."/>
            <person name="Liang L."/>
        </authorList>
    </citation>
    <scope>NUCLEOTIDE SEQUENCE</scope>
    <source>
        <strain evidence="5">YMF1.00031</strain>
    </source>
</reference>
<organism evidence="5 6">
    <name type="scientific">Drechslerella dactyloides</name>
    <name type="common">Nematode-trapping fungus</name>
    <name type="synonym">Arthrobotrys dactyloides</name>
    <dbReference type="NCBI Taxonomy" id="74499"/>
    <lineage>
        <taxon>Eukaryota</taxon>
        <taxon>Fungi</taxon>
        <taxon>Dikarya</taxon>
        <taxon>Ascomycota</taxon>
        <taxon>Pezizomycotina</taxon>
        <taxon>Orbiliomycetes</taxon>
        <taxon>Orbiliales</taxon>
        <taxon>Orbiliaceae</taxon>
        <taxon>Drechslerella</taxon>
    </lineage>
</organism>
<dbReference type="InterPro" id="IPR011935">
    <property type="entry name" value="CHP02231"/>
</dbReference>
<keyword evidence="1" id="KW-0175">Coiled coil</keyword>
<dbReference type="InterPro" id="IPR037291">
    <property type="entry name" value="DUF4139"/>
</dbReference>
<evidence type="ECO:0000256" key="1">
    <source>
        <dbReference type="SAM" id="Coils"/>
    </source>
</evidence>
<feature type="domain" description="DUF4139" evidence="3">
    <location>
        <begin position="308"/>
        <end position="826"/>
    </location>
</feature>
<sequence>MLSTTTPPTSNYATTMVRDKGKEVDAGSCGPTGTFEDPHKLEFNIKDLSANSVVLYPDQAEITRDIENIQLKPGVNEVTIKGLTGYCQEHSIKVEGKGDAIITDMVTESVARAPVSAVGFGAATKFSDSDAESDDEEPDDESEPEDSDDEDPAFAEIRKIDAEIKDIRSQAQDAAEQYKNAEVQLAALERYGGTITAEVAAPETMTQFLDAYQESRKILYEQHKAAKAKLESLENELRKKQKEKTKKLKGPLAAKAKAEKAKAKENAKKNKDVLEQQEQRLAELRLRPWNMYRVKVMVETNSETEASLTLKYLVNNASWFPRYDLRLDSIANSGQVTYRAHFYNKTYETWRDAKITFSSSAQTFGGLKEVVPTLAPWTLSLDKSSPFSNYNAGGDNTAGLYSIKEQQALSKKNAGFSNSNVLAQKNLARQAMVNNQRVPFGGQAPMQQAQIVQAQVMQQQQAQAAQAQAQAQAQAHARMAPQSNIFGTRVEGPHATGGGLFGQQQQQQQLQPAGGLFGASTLGDIATTSGFGAFGAAAPPPPPPTGAGLFGAPGAATAHIGALPLPDTEKDEEGGGGDNPDNASTLAPARASMLIAESSSSDSYGMTTTYEISGLKTIKSSPIVRRQVISTIDLPTVTFTSIAVAKLRTAAFLKARFKNTSKHTFLRGEAGLTVDGSFLGQTAIPHCPPDDTISLSLGVDTGVHVSYAKPTLVSSSQGFISKENVTLYKRSIFIHNAKSQQLTLTVLDQVPVSEDERLKVQVVSPKGLREGGDIVKTGAPGSANLDNKWGNATAVMKAGGNGEITYTVKLEKGRSCKLPLEYEVKLPAGEKMVGLT</sequence>
<evidence type="ECO:0000259" key="4">
    <source>
        <dbReference type="Pfam" id="PF13600"/>
    </source>
</evidence>
<feature type="compositionally biased region" description="Acidic residues" evidence="2">
    <location>
        <begin position="129"/>
        <end position="152"/>
    </location>
</feature>
<proteinExistence type="predicted"/>
<keyword evidence="6" id="KW-1185">Reference proteome</keyword>
<evidence type="ECO:0000256" key="2">
    <source>
        <dbReference type="SAM" id="MobiDB-lite"/>
    </source>
</evidence>
<dbReference type="Pfam" id="PF13598">
    <property type="entry name" value="DUF4139"/>
    <property type="match status" value="1"/>
</dbReference>
<dbReference type="AlphaFoldDB" id="A0AAD6NNJ6"/>
<evidence type="ECO:0000313" key="6">
    <source>
        <dbReference type="Proteomes" id="UP001221413"/>
    </source>
</evidence>
<dbReference type="PANTHER" id="PTHR31005">
    <property type="entry name" value="DUF4139 DOMAIN-CONTAINING PROTEIN"/>
    <property type="match status" value="1"/>
</dbReference>
<feature type="region of interest" description="Disordered" evidence="2">
    <location>
        <begin position="565"/>
        <end position="585"/>
    </location>
</feature>
<dbReference type="InterPro" id="IPR025554">
    <property type="entry name" value="DUF4140"/>
</dbReference>
<feature type="coiled-coil region" evidence="1">
    <location>
        <begin position="216"/>
        <end position="287"/>
    </location>
</feature>
<dbReference type="Pfam" id="PF13600">
    <property type="entry name" value="DUF4140"/>
    <property type="match status" value="1"/>
</dbReference>
<evidence type="ECO:0008006" key="7">
    <source>
        <dbReference type="Google" id="ProtNLM"/>
    </source>
</evidence>
<protein>
    <recommendedName>
        <fullName evidence="7">DUF4139 domain-containing protein</fullName>
    </recommendedName>
</protein>
<feature type="domain" description="DUF4140" evidence="4">
    <location>
        <begin position="53"/>
        <end position="188"/>
    </location>
</feature>
<feature type="coiled-coil region" evidence="1">
    <location>
        <begin position="157"/>
        <end position="191"/>
    </location>
</feature>
<evidence type="ECO:0000259" key="3">
    <source>
        <dbReference type="Pfam" id="PF13598"/>
    </source>
</evidence>
<comment type="caution">
    <text evidence="5">The sequence shown here is derived from an EMBL/GenBank/DDBJ whole genome shotgun (WGS) entry which is preliminary data.</text>
</comment>
<evidence type="ECO:0000313" key="5">
    <source>
        <dbReference type="EMBL" id="KAJ6264460.1"/>
    </source>
</evidence>
<accession>A0AAD6NNJ6</accession>
<dbReference type="EMBL" id="JAQGDS010000001">
    <property type="protein sequence ID" value="KAJ6264460.1"/>
    <property type="molecule type" value="Genomic_DNA"/>
</dbReference>
<gene>
    <name evidence="5" type="ORF">Dda_0606</name>
</gene>
<feature type="region of interest" description="Disordered" evidence="2">
    <location>
        <begin position="123"/>
        <end position="152"/>
    </location>
</feature>
<dbReference type="Proteomes" id="UP001221413">
    <property type="component" value="Unassembled WGS sequence"/>
</dbReference>
<dbReference type="PANTHER" id="PTHR31005:SF8">
    <property type="entry name" value="DUF4139 DOMAIN-CONTAINING PROTEIN"/>
    <property type="match status" value="1"/>
</dbReference>
<name>A0AAD6NNJ6_DREDA</name>